<dbReference type="GeneID" id="25918145"/>
<evidence type="ECO:0000313" key="3">
    <source>
        <dbReference type="Proteomes" id="UP000054560"/>
    </source>
</evidence>
<dbReference type="RefSeq" id="XP_014143744.1">
    <property type="nucleotide sequence ID" value="XM_014288269.1"/>
</dbReference>
<organism evidence="2 3">
    <name type="scientific">Sphaeroforma arctica JP610</name>
    <dbReference type="NCBI Taxonomy" id="667725"/>
    <lineage>
        <taxon>Eukaryota</taxon>
        <taxon>Ichthyosporea</taxon>
        <taxon>Ichthyophonida</taxon>
        <taxon>Sphaeroforma</taxon>
    </lineage>
</organism>
<dbReference type="AlphaFoldDB" id="A0A0L0EZH4"/>
<gene>
    <name evidence="2" type="ORF">SARC_17641</name>
</gene>
<keyword evidence="3" id="KW-1185">Reference proteome</keyword>
<name>A0A0L0EZH4_9EUKA</name>
<feature type="non-terminal residue" evidence="2">
    <location>
        <position position="1"/>
    </location>
</feature>
<protein>
    <submittedName>
        <fullName evidence="2">Uncharacterized protein</fullName>
    </submittedName>
</protein>
<evidence type="ECO:0000256" key="1">
    <source>
        <dbReference type="SAM" id="MobiDB-lite"/>
    </source>
</evidence>
<reference evidence="2 3" key="1">
    <citation type="submission" date="2011-02" db="EMBL/GenBank/DDBJ databases">
        <title>The Genome Sequence of Sphaeroforma arctica JP610.</title>
        <authorList>
            <consortium name="The Broad Institute Genome Sequencing Platform"/>
            <person name="Russ C."/>
            <person name="Cuomo C."/>
            <person name="Young S.K."/>
            <person name="Zeng Q."/>
            <person name="Gargeya S."/>
            <person name="Alvarado L."/>
            <person name="Berlin A."/>
            <person name="Chapman S.B."/>
            <person name="Chen Z."/>
            <person name="Freedman E."/>
            <person name="Gellesch M."/>
            <person name="Goldberg J."/>
            <person name="Griggs A."/>
            <person name="Gujja S."/>
            <person name="Heilman E."/>
            <person name="Heiman D."/>
            <person name="Howarth C."/>
            <person name="Mehta T."/>
            <person name="Neiman D."/>
            <person name="Pearson M."/>
            <person name="Roberts A."/>
            <person name="Saif S."/>
            <person name="Shea T."/>
            <person name="Shenoy N."/>
            <person name="Sisk P."/>
            <person name="Stolte C."/>
            <person name="Sykes S."/>
            <person name="White J."/>
            <person name="Yandava C."/>
            <person name="Burger G."/>
            <person name="Gray M.W."/>
            <person name="Holland P.W.H."/>
            <person name="King N."/>
            <person name="Lang F.B.F."/>
            <person name="Roger A.J."/>
            <person name="Ruiz-Trillo I."/>
            <person name="Haas B."/>
            <person name="Nusbaum C."/>
            <person name="Birren B."/>
        </authorList>
    </citation>
    <scope>NUCLEOTIDE SEQUENCE [LARGE SCALE GENOMIC DNA]</scope>
    <source>
        <strain evidence="2 3">JP610</strain>
    </source>
</reference>
<dbReference type="Proteomes" id="UP000054560">
    <property type="component" value="Unassembled WGS sequence"/>
</dbReference>
<evidence type="ECO:0000313" key="2">
    <source>
        <dbReference type="EMBL" id="KNC69842.1"/>
    </source>
</evidence>
<accession>A0A0L0EZH4</accession>
<dbReference type="EMBL" id="KQ253103">
    <property type="protein sequence ID" value="KNC69842.1"/>
    <property type="molecule type" value="Genomic_DNA"/>
</dbReference>
<feature type="region of interest" description="Disordered" evidence="1">
    <location>
        <begin position="1"/>
        <end position="21"/>
    </location>
</feature>
<proteinExistence type="predicted"/>
<sequence>DVSAEAPADGLIGGPTEAKSRSTDAVQLATEFVVGGIMVHVCRWESGLWGW</sequence>